<dbReference type="InterPro" id="IPR036056">
    <property type="entry name" value="Fibrinogen-like_C"/>
</dbReference>
<keyword evidence="5" id="KW-1185">Reference proteome</keyword>
<dbReference type="CDD" id="cd00087">
    <property type="entry name" value="FReD"/>
    <property type="match status" value="1"/>
</dbReference>
<dbReference type="EMBL" id="UYJE01009439">
    <property type="protein sequence ID" value="VDI73469.1"/>
    <property type="molecule type" value="Genomic_DNA"/>
</dbReference>
<dbReference type="AlphaFoldDB" id="A0A8B6ELU4"/>
<feature type="signal peptide" evidence="1">
    <location>
        <begin position="1"/>
        <end position="22"/>
    </location>
</feature>
<keyword evidence="1" id="KW-0732">Signal</keyword>
<dbReference type="Gene3D" id="3.90.215.10">
    <property type="entry name" value="Gamma Fibrinogen, chain A, domain 1"/>
    <property type="match status" value="1"/>
</dbReference>
<evidence type="ECO:0000259" key="2">
    <source>
        <dbReference type="PROSITE" id="PS51406"/>
    </source>
</evidence>
<evidence type="ECO:0000256" key="1">
    <source>
        <dbReference type="SAM" id="SignalP"/>
    </source>
</evidence>
<dbReference type="EMBL" id="UYJE01005287">
    <property type="protein sequence ID" value="VDI35979.1"/>
    <property type="molecule type" value="Genomic_DNA"/>
</dbReference>
<dbReference type="SMART" id="SM00186">
    <property type="entry name" value="FBG"/>
    <property type="match status" value="1"/>
</dbReference>
<name>A0A8B6ELU4_MYTGA</name>
<dbReference type="InterPro" id="IPR002181">
    <property type="entry name" value="Fibrinogen_a/b/g_C_dom"/>
</dbReference>
<evidence type="ECO:0000313" key="4">
    <source>
        <dbReference type="EMBL" id="VDI73469.1"/>
    </source>
</evidence>
<dbReference type="PANTHER" id="PTHR19143:SF452">
    <property type="entry name" value="MICROFIBRIL-ASSOCIATED GLYCOPROTEIN 4-LIKE"/>
    <property type="match status" value="1"/>
</dbReference>
<dbReference type="GO" id="GO:0005615">
    <property type="term" value="C:extracellular space"/>
    <property type="evidence" value="ECO:0007669"/>
    <property type="project" value="TreeGrafter"/>
</dbReference>
<protein>
    <recommendedName>
        <fullName evidence="2">Fibrinogen C-terminal domain-containing protein</fullName>
    </recommendedName>
</protein>
<evidence type="ECO:0000313" key="5">
    <source>
        <dbReference type="Proteomes" id="UP000596742"/>
    </source>
</evidence>
<organism evidence="3 5">
    <name type="scientific">Mytilus galloprovincialis</name>
    <name type="common">Mediterranean mussel</name>
    <dbReference type="NCBI Taxonomy" id="29158"/>
    <lineage>
        <taxon>Eukaryota</taxon>
        <taxon>Metazoa</taxon>
        <taxon>Spiralia</taxon>
        <taxon>Lophotrochozoa</taxon>
        <taxon>Mollusca</taxon>
        <taxon>Bivalvia</taxon>
        <taxon>Autobranchia</taxon>
        <taxon>Pteriomorphia</taxon>
        <taxon>Mytilida</taxon>
        <taxon>Mytiloidea</taxon>
        <taxon>Mytilidae</taxon>
        <taxon>Mytilinae</taxon>
        <taxon>Mytilus</taxon>
    </lineage>
</organism>
<feature type="domain" description="Fibrinogen C-terminal" evidence="2">
    <location>
        <begin position="123"/>
        <end position="331"/>
    </location>
</feature>
<dbReference type="PROSITE" id="PS51406">
    <property type="entry name" value="FIBRINOGEN_C_2"/>
    <property type="match status" value="1"/>
</dbReference>
<proteinExistence type="predicted"/>
<reference evidence="3" key="1">
    <citation type="submission" date="2018-11" db="EMBL/GenBank/DDBJ databases">
        <authorList>
            <person name="Alioto T."/>
            <person name="Alioto T."/>
        </authorList>
    </citation>
    <scope>NUCLEOTIDE SEQUENCE</scope>
</reference>
<dbReference type="InterPro" id="IPR050373">
    <property type="entry name" value="Fibrinogen_C-term_domain"/>
</dbReference>
<dbReference type="SUPFAM" id="SSF56496">
    <property type="entry name" value="Fibrinogen C-terminal domain-like"/>
    <property type="match status" value="1"/>
</dbReference>
<sequence length="331" mass="38086">MNSIVVVVALCVFWYGDIVVTALEPDTEDIGDPDPLSMPLITDKGAPLVAMLDTKSINRKMKIYIQTLMRNTVKNYEKEQTQRSFETLLEGNSTVEFFRNITLQEINDVLKEKGQDQLINPVRNEGESKQDCADIVKSNRKAKSGVYFIFPDKKTAVRVYCNMNTVHDAWTIIQRRLDGTENFQRTWKDYENGFGNPYGEYWIGNKHIHILTSRGRYELRIYLTDLSNTEKYAVYKTFIVGDAASKYKLTVGNYSGNAGDYMAYNNGNKFSTKDQDNDDFLGAAWAMAYGPWWHKSCCYSSLNRKFNHNLYWKSFSGHSAKTSVMMIRKLL</sequence>
<dbReference type="InterPro" id="IPR014716">
    <property type="entry name" value="Fibrinogen_a/b/g_C_1"/>
</dbReference>
<accession>A0A8B6ELU4</accession>
<dbReference type="Pfam" id="PF00147">
    <property type="entry name" value="Fibrinogen_C"/>
    <property type="match status" value="1"/>
</dbReference>
<gene>
    <name evidence="4" type="ORF">MGAL_10B038621</name>
    <name evidence="3" type="ORF">MGAL_10B069188</name>
</gene>
<dbReference type="Proteomes" id="UP000596742">
    <property type="component" value="Unassembled WGS sequence"/>
</dbReference>
<evidence type="ECO:0000313" key="3">
    <source>
        <dbReference type="EMBL" id="VDI35979.1"/>
    </source>
</evidence>
<feature type="chain" id="PRO_5035696473" description="Fibrinogen C-terminal domain-containing protein" evidence="1">
    <location>
        <begin position="23"/>
        <end position="331"/>
    </location>
</feature>
<comment type="caution">
    <text evidence="3">The sequence shown here is derived from an EMBL/GenBank/DDBJ whole genome shotgun (WGS) entry which is preliminary data.</text>
</comment>
<dbReference type="NCBIfam" id="NF040941">
    <property type="entry name" value="GGGWT_bact"/>
    <property type="match status" value="1"/>
</dbReference>
<dbReference type="PANTHER" id="PTHR19143">
    <property type="entry name" value="FIBRINOGEN/TENASCIN/ANGIOPOEITIN"/>
    <property type="match status" value="1"/>
</dbReference>
<dbReference type="OrthoDB" id="6177642at2759"/>